<evidence type="ECO:0000313" key="6">
    <source>
        <dbReference type="WBParaSite" id="MBELARI_LOCUS20346"/>
    </source>
</evidence>
<dbReference type="GO" id="GO:0006006">
    <property type="term" value="P:glucose metabolic process"/>
    <property type="evidence" value="ECO:0007669"/>
    <property type="project" value="TreeGrafter"/>
</dbReference>
<dbReference type="Pfam" id="PF13561">
    <property type="entry name" value="adh_short_C2"/>
    <property type="match status" value="1"/>
</dbReference>
<organism evidence="5 6">
    <name type="scientific">Mesorhabditis belari</name>
    <dbReference type="NCBI Taxonomy" id="2138241"/>
    <lineage>
        <taxon>Eukaryota</taxon>
        <taxon>Metazoa</taxon>
        <taxon>Ecdysozoa</taxon>
        <taxon>Nematoda</taxon>
        <taxon>Chromadorea</taxon>
        <taxon>Rhabditida</taxon>
        <taxon>Rhabditina</taxon>
        <taxon>Rhabditomorpha</taxon>
        <taxon>Rhabditoidea</taxon>
        <taxon>Rhabditidae</taxon>
        <taxon>Mesorhabditinae</taxon>
        <taxon>Mesorhabditis</taxon>
    </lineage>
</organism>
<reference evidence="6" key="1">
    <citation type="submission" date="2024-02" db="UniProtKB">
        <authorList>
            <consortium name="WormBaseParasite"/>
        </authorList>
    </citation>
    <scope>IDENTIFICATION</scope>
</reference>
<dbReference type="GO" id="GO:0004090">
    <property type="term" value="F:carbonyl reductase (NADPH) activity"/>
    <property type="evidence" value="ECO:0007669"/>
    <property type="project" value="TreeGrafter"/>
</dbReference>
<dbReference type="WBParaSite" id="MBELARI_LOCUS20346">
    <property type="protein sequence ID" value="MBELARI_LOCUS20346"/>
    <property type="gene ID" value="MBELARI_LOCUS20346"/>
</dbReference>
<dbReference type="PRINTS" id="PR00080">
    <property type="entry name" value="SDRFAMILY"/>
</dbReference>
<keyword evidence="4" id="KW-0560">Oxidoreductase</keyword>
<dbReference type="AlphaFoldDB" id="A0AAF3F1N8"/>
<dbReference type="InterPro" id="IPR051737">
    <property type="entry name" value="L-xylulose/Carbonyl_redctase"/>
</dbReference>
<dbReference type="PANTHER" id="PTHR44252">
    <property type="entry name" value="D-ERYTHRULOSE REDUCTASE"/>
    <property type="match status" value="1"/>
</dbReference>
<keyword evidence="3" id="KW-0521">NADP</keyword>
<proteinExistence type="inferred from homology"/>
<evidence type="ECO:0000256" key="1">
    <source>
        <dbReference type="ARBA" id="ARBA00006484"/>
    </source>
</evidence>
<dbReference type="PANTHER" id="PTHR44252:SF3">
    <property type="entry name" value="D-ERYTHRULOSE REDUCTASE-RELATED"/>
    <property type="match status" value="1"/>
</dbReference>
<comment type="similarity">
    <text evidence="1">Belongs to the short-chain dehydrogenases/reductases (SDR) family.</text>
</comment>
<dbReference type="GO" id="GO:0005997">
    <property type="term" value="P:xylulose metabolic process"/>
    <property type="evidence" value="ECO:0007669"/>
    <property type="project" value="TreeGrafter"/>
</dbReference>
<accession>A0AAF3F1N8</accession>
<dbReference type="Proteomes" id="UP000887575">
    <property type="component" value="Unassembled WGS sequence"/>
</dbReference>
<evidence type="ECO:0000256" key="2">
    <source>
        <dbReference type="ARBA" id="ARBA00011881"/>
    </source>
</evidence>
<dbReference type="GO" id="GO:0050038">
    <property type="term" value="F:L-xylulose reductase (NADPH) activity"/>
    <property type="evidence" value="ECO:0007669"/>
    <property type="project" value="TreeGrafter"/>
</dbReference>
<dbReference type="InterPro" id="IPR002347">
    <property type="entry name" value="SDR_fam"/>
</dbReference>
<dbReference type="FunFam" id="3.40.50.720:FF:000214">
    <property type="entry name" value="L-xylulose reductase"/>
    <property type="match status" value="1"/>
</dbReference>
<sequence>MSVSFDFTGKKILVTGGSQGIGLDISKRLAKSGARVYALARNETALKALVDEFPTVTPIVCDVSAKSAVIEKALKPHHPFDGLVNNAGIAILQPALDADQESIDKILTVNLRAPIVLAGIIAKEMISNGVKGSIVNMSSQASLRPIDDHIAYCSSKAGLDMATRVMAREWGKSGIRVNTVNPTVVLTEMGKKNWSDKDKAGPLLQQIPLGHFAEPNDVTSSVLFLLSDSSSLTTGSALPVDGGYSAN</sequence>
<dbReference type="SUPFAM" id="SSF51735">
    <property type="entry name" value="NAD(P)-binding Rossmann-fold domains"/>
    <property type="match status" value="1"/>
</dbReference>
<dbReference type="Gene3D" id="3.40.50.720">
    <property type="entry name" value="NAD(P)-binding Rossmann-like Domain"/>
    <property type="match status" value="1"/>
</dbReference>
<evidence type="ECO:0000313" key="5">
    <source>
        <dbReference type="Proteomes" id="UP000887575"/>
    </source>
</evidence>
<dbReference type="PRINTS" id="PR00081">
    <property type="entry name" value="GDHRDH"/>
</dbReference>
<dbReference type="InterPro" id="IPR036291">
    <property type="entry name" value="NAD(P)-bd_dom_sf"/>
</dbReference>
<keyword evidence="5" id="KW-1185">Reference proteome</keyword>
<name>A0AAF3F1N8_9BILA</name>
<comment type="subunit">
    <text evidence="2">Homotetramer.</text>
</comment>
<evidence type="ECO:0000256" key="4">
    <source>
        <dbReference type="ARBA" id="ARBA00023002"/>
    </source>
</evidence>
<protein>
    <submittedName>
        <fullName evidence="6">L-xylulose reductase</fullName>
    </submittedName>
</protein>
<evidence type="ECO:0000256" key="3">
    <source>
        <dbReference type="ARBA" id="ARBA00022857"/>
    </source>
</evidence>